<proteinExistence type="predicted"/>
<name>V4T9Q9_9HYPH</name>
<dbReference type="Proteomes" id="UP000017819">
    <property type="component" value="Unassembled WGS sequence"/>
</dbReference>
<gene>
    <name evidence="1" type="ORF">N177_3311</name>
</gene>
<comment type="caution">
    <text evidence="1">The sequence shown here is derived from an EMBL/GenBank/DDBJ whole genome shotgun (WGS) entry which is preliminary data.</text>
</comment>
<dbReference type="EMBL" id="AWXZ01000039">
    <property type="protein sequence ID" value="ESR23243.1"/>
    <property type="molecule type" value="Genomic_DNA"/>
</dbReference>
<evidence type="ECO:0000313" key="1">
    <source>
        <dbReference type="EMBL" id="ESR23243.1"/>
    </source>
</evidence>
<protein>
    <submittedName>
        <fullName evidence="1">Uncharacterized protein</fullName>
    </submittedName>
</protein>
<organism evidence="1 2">
    <name type="scientific">Lutibaculum baratangense AMV1</name>
    <dbReference type="NCBI Taxonomy" id="631454"/>
    <lineage>
        <taxon>Bacteria</taxon>
        <taxon>Pseudomonadati</taxon>
        <taxon>Pseudomonadota</taxon>
        <taxon>Alphaproteobacteria</taxon>
        <taxon>Hyphomicrobiales</taxon>
        <taxon>Tepidamorphaceae</taxon>
        <taxon>Lutibaculum</taxon>
    </lineage>
</organism>
<evidence type="ECO:0000313" key="2">
    <source>
        <dbReference type="Proteomes" id="UP000017819"/>
    </source>
</evidence>
<reference evidence="1" key="1">
    <citation type="journal article" date="2014" name="Genome Announc.">
        <title>Draft Genome Sequence of Lutibaculum baratangense Strain AMV1T, Isolated from a Mud Volcano in Andamans, India.</title>
        <authorList>
            <person name="Singh A."/>
            <person name="Sreenivas A."/>
            <person name="Sathyanarayana Reddy G."/>
            <person name="Pinnaka A.K."/>
            <person name="Shivaji S."/>
        </authorList>
    </citation>
    <scope>NUCLEOTIDE SEQUENCE [LARGE SCALE GENOMIC DNA]</scope>
    <source>
        <strain evidence="1">AMV1</strain>
    </source>
</reference>
<keyword evidence="2" id="KW-1185">Reference proteome</keyword>
<accession>V4T9Q9</accession>
<sequence length="51" mass="5541">MSASGAGPAHRISRLIICDCGDIPANEGSFRGRRNGIFQAPFMAHPMLRKE</sequence>
<dbReference type="AlphaFoldDB" id="V4T9Q9"/>